<proteinExistence type="predicted"/>
<organism evidence="2 3">
    <name type="scientific">Roseateles asaccharophilus</name>
    <dbReference type="NCBI Taxonomy" id="582607"/>
    <lineage>
        <taxon>Bacteria</taxon>
        <taxon>Pseudomonadati</taxon>
        <taxon>Pseudomonadota</taxon>
        <taxon>Betaproteobacteria</taxon>
        <taxon>Burkholderiales</taxon>
        <taxon>Sphaerotilaceae</taxon>
        <taxon>Roseateles</taxon>
    </lineage>
</organism>
<reference evidence="2 3" key="1">
    <citation type="submission" date="2023-07" db="EMBL/GenBank/DDBJ databases">
        <title>Sorghum-associated microbial communities from plants grown in Nebraska, USA.</title>
        <authorList>
            <person name="Schachtman D."/>
        </authorList>
    </citation>
    <scope>NUCLEOTIDE SEQUENCE [LARGE SCALE GENOMIC DNA]</scope>
    <source>
        <strain evidence="2 3">BE316</strain>
    </source>
</reference>
<evidence type="ECO:0008006" key="4">
    <source>
        <dbReference type="Google" id="ProtNLM"/>
    </source>
</evidence>
<sequence length="119" mass="12873">MIRQPALNRALLQLMTGAAVFVAASAQAQSYVTDLETNQSVSVQSTVSRAEVLADLKVYQESGLAAAERTAEETGQWNSMALQAARERYAALRHGTRYAALVTEYAARRGETVRPATKA</sequence>
<accession>A0ABU2AGR0</accession>
<keyword evidence="1" id="KW-0732">Signal</keyword>
<evidence type="ECO:0000256" key="1">
    <source>
        <dbReference type="SAM" id="SignalP"/>
    </source>
</evidence>
<feature type="signal peptide" evidence="1">
    <location>
        <begin position="1"/>
        <end position="28"/>
    </location>
</feature>
<keyword evidence="3" id="KW-1185">Reference proteome</keyword>
<evidence type="ECO:0000313" key="3">
    <source>
        <dbReference type="Proteomes" id="UP001180825"/>
    </source>
</evidence>
<gene>
    <name evidence="2" type="ORF">J2X21_004328</name>
</gene>
<dbReference type="Proteomes" id="UP001180825">
    <property type="component" value="Unassembled WGS sequence"/>
</dbReference>
<protein>
    <recommendedName>
        <fullName evidence="4">DUF4148 domain-containing protein</fullName>
    </recommendedName>
</protein>
<evidence type="ECO:0000313" key="2">
    <source>
        <dbReference type="EMBL" id="MDR7335163.1"/>
    </source>
</evidence>
<dbReference type="RefSeq" id="WP_310332061.1">
    <property type="nucleotide sequence ID" value="NZ_JAVDXV010000009.1"/>
</dbReference>
<name>A0ABU2AGR0_9BURK</name>
<comment type="caution">
    <text evidence="2">The sequence shown here is derived from an EMBL/GenBank/DDBJ whole genome shotgun (WGS) entry which is preliminary data.</text>
</comment>
<feature type="chain" id="PRO_5047022227" description="DUF4148 domain-containing protein" evidence="1">
    <location>
        <begin position="29"/>
        <end position="119"/>
    </location>
</feature>
<dbReference type="EMBL" id="JAVDXV010000009">
    <property type="protein sequence ID" value="MDR7335163.1"/>
    <property type="molecule type" value="Genomic_DNA"/>
</dbReference>